<dbReference type="AlphaFoldDB" id="A0A7J5NXX6"/>
<keyword evidence="3" id="KW-1185">Reference proteome</keyword>
<accession>A0A7J5NXX6</accession>
<protein>
    <submittedName>
        <fullName evidence="2">VWA domain-containing protein</fullName>
    </submittedName>
</protein>
<comment type="caution">
    <text evidence="2">The sequence shown here is derived from an EMBL/GenBank/DDBJ whole genome shotgun (WGS) entry which is preliminary data.</text>
</comment>
<dbReference type="Gene3D" id="3.40.50.410">
    <property type="entry name" value="von Willebrand factor, type A domain"/>
    <property type="match status" value="1"/>
</dbReference>
<sequence length="280" mass="30861">MNNEMQWSSATPGLLVILIDQSGSMLFPMESPNEKETRTTFATKAVNRVIDTIIQKNFDGKAPKNRCFISVIGYNHKVRNLIAGYLKDLDENPIRVDKVKQKISDGAGGILEIDKSMPIWVEPIKEDGATNMKGAFEMAKEIIEKWISDKPNNPAPVIINISDGVPYFNYQSEEECKEQTIEVVNQIKAIDTADGKVQIFNAMIGNGTKAMFPASKDEISTDEGKFLYDISTEIPDSYKGAAEKNGFSYKSGARGLICQCDGVELVGLIDFGSSKGQGDR</sequence>
<dbReference type="SUPFAM" id="SSF53300">
    <property type="entry name" value="vWA-like"/>
    <property type="match status" value="1"/>
</dbReference>
<feature type="domain" description="VWFA" evidence="1">
    <location>
        <begin position="14"/>
        <end position="219"/>
    </location>
</feature>
<proteinExistence type="predicted"/>
<dbReference type="Proteomes" id="UP000435059">
    <property type="component" value="Unassembled WGS sequence"/>
</dbReference>
<organism evidence="2 3">
    <name type="scientific">Bacteroides xylanisolvens</name>
    <dbReference type="NCBI Taxonomy" id="371601"/>
    <lineage>
        <taxon>Bacteria</taxon>
        <taxon>Pseudomonadati</taxon>
        <taxon>Bacteroidota</taxon>
        <taxon>Bacteroidia</taxon>
        <taxon>Bacteroidales</taxon>
        <taxon>Bacteroidaceae</taxon>
        <taxon>Bacteroides</taxon>
    </lineage>
</organism>
<evidence type="ECO:0000313" key="2">
    <source>
        <dbReference type="EMBL" id="KAB6083220.1"/>
    </source>
</evidence>
<gene>
    <name evidence="2" type="ORF">GA574_20235</name>
</gene>
<dbReference type="InterPro" id="IPR002035">
    <property type="entry name" value="VWF_A"/>
</dbReference>
<dbReference type="InterPro" id="IPR036465">
    <property type="entry name" value="vWFA_dom_sf"/>
</dbReference>
<name>A0A7J5NXX6_9BACE</name>
<dbReference type="EMBL" id="WDES01000043">
    <property type="protein sequence ID" value="KAB6083220.1"/>
    <property type="molecule type" value="Genomic_DNA"/>
</dbReference>
<dbReference type="RefSeq" id="WP_151923593.1">
    <property type="nucleotide sequence ID" value="NZ_WDES01000043.1"/>
</dbReference>
<dbReference type="PROSITE" id="PS50234">
    <property type="entry name" value="VWFA"/>
    <property type="match status" value="1"/>
</dbReference>
<evidence type="ECO:0000259" key="1">
    <source>
        <dbReference type="PROSITE" id="PS50234"/>
    </source>
</evidence>
<evidence type="ECO:0000313" key="3">
    <source>
        <dbReference type="Proteomes" id="UP000435059"/>
    </source>
</evidence>
<dbReference type="CDD" id="cd00198">
    <property type="entry name" value="vWFA"/>
    <property type="match status" value="1"/>
</dbReference>
<reference evidence="2 3" key="1">
    <citation type="journal article" date="2019" name="Nat. Med.">
        <title>A library of human gut bacterial isolates paired with longitudinal multiomics data enables mechanistic microbiome research.</title>
        <authorList>
            <person name="Poyet M."/>
            <person name="Groussin M."/>
            <person name="Gibbons S.M."/>
            <person name="Avila-Pacheco J."/>
            <person name="Jiang X."/>
            <person name="Kearney S.M."/>
            <person name="Perrotta A.R."/>
            <person name="Berdy B."/>
            <person name="Zhao S."/>
            <person name="Lieberman T.D."/>
            <person name="Swanson P.K."/>
            <person name="Smith M."/>
            <person name="Roesemann S."/>
            <person name="Alexander J.E."/>
            <person name="Rich S.A."/>
            <person name="Livny J."/>
            <person name="Vlamakis H."/>
            <person name="Clish C."/>
            <person name="Bullock K."/>
            <person name="Deik A."/>
            <person name="Scott J."/>
            <person name="Pierce K.A."/>
            <person name="Xavier R.J."/>
            <person name="Alm E.J."/>
        </authorList>
    </citation>
    <scope>NUCLEOTIDE SEQUENCE [LARGE SCALE GENOMIC DNA]</scope>
    <source>
        <strain evidence="2 3">BIOML-A74</strain>
    </source>
</reference>